<protein>
    <submittedName>
        <fullName evidence="1">Uncharacterized protein</fullName>
    </submittedName>
</protein>
<keyword evidence="2" id="KW-1185">Reference proteome</keyword>
<reference evidence="1" key="2">
    <citation type="submission" date="2025-08" db="UniProtKB">
        <authorList>
            <consortium name="Ensembl"/>
        </authorList>
    </citation>
    <scope>IDENTIFICATION</scope>
</reference>
<name>A0A8C9S3B0_SCLFO</name>
<proteinExistence type="predicted"/>
<sequence>TSYLRRSPKRSHTLCPWLQCGESETRTHALWDCGQVWQVWHLVTRLYRKIDLRMVLTYDKVLRGWNLGSFQEVSLSPRGCCTLLSTKQLFYLAYW</sequence>
<dbReference type="Proteomes" id="UP000694397">
    <property type="component" value="Chromosome 21"/>
</dbReference>
<reference evidence="1 2" key="1">
    <citation type="submission" date="2019-04" db="EMBL/GenBank/DDBJ databases">
        <authorList>
            <consortium name="Wellcome Sanger Institute Data Sharing"/>
        </authorList>
    </citation>
    <scope>NUCLEOTIDE SEQUENCE [LARGE SCALE GENOMIC DNA]</scope>
</reference>
<dbReference type="Ensembl" id="ENSSFOT00015026816.2">
    <property type="protein sequence ID" value="ENSSFOP00015026519.2"/>
    <property type="gene ID" value="ENSSFOG00015017047.2"/>
</dbReference>
<reference evidence="1" key="3">
    <citation type="submission" date="2025-09" db="UniProtKB">
        <authorList>
            <consortium name="Ensembl"/>
        </authorList>
    </citation>
    <scope>IDENTIFICATION</scope>
</reference>
<evidence type="ECO:0000313" key="2">
    <source>
        <dbReference type="Proteomes" id="UP000694397"/>
    </source>
</evidence>
<evidence type="ECO:0000313" key="1">
    <source>
        <dbReference type="Ensembl" id="ENSSFOP00015026519.2"/>
    </source>
</evidence>
<organism evidence="1 2">
    <name type="scientific">Scleropages formosus</name>
    <name type="common">Asian bonytongue</name>
    <name type="synonym">Osteoglossum formosum</name>
    <dbReference type="NCBI Taxonomy" id="113540"/>
    <lineage>
        <taxon>Eukaryota</taxon>
        <taxon>Metazoa</taxon>
        <taxon>Chordata</taxon>
        <taxon>Craniata</taxon>
        <taxon>Vertebrata</taxon>
        <taxon>Euteleostomi</taxon>
        <taxon>Actinopterygii</taxon>
        <taxon>Neopterygii</taxon>
        <taxon>Teleostei</taxon>
        <taxon>Osteoglossocephala</taxon>
        <taxon>Osteoglossomorpha</taxon>
        <taxon>Osteoglossiformes</taxon>
        <taxon>Osteoglossidae</taxon>
        <taxon>Scleropages</taxon>
    </lineage>
</organism>
<dbReference type="AlphaFoldDB" id="A0A8C9S3B0"/>
<accession>A0A8C9S3B0</accession>